<comment type="caution">
    <text evidence="1">The sequence shown here is derived from an EMBL/GenBank/DDBJ whole genome shotgun (WGS) entry which is preliminary data.</text>
</comment>
<protein>
    <submittedName>
        <fullName evidence="1">Uncharacterized protein</fullName>
    </submittedName>
</protein>
<dbReference type="Proteomes" id="UP001629249">
    <property type="component" value="Unassembled WGS sequence"/>
</dbReference>
<reference evidence="1 2" key="1">
    <citation type="journal article" date="2024" name="Chem. Sci.">
        <title>Discovery of megapolipeptins by genome mining of a Burkholderiales bacteria collection.</title>
        <authorList>
            <person name="Paulo B.S."/>
            <person name="Recchia M.J.J."/>
            <person name="Lee S."/>
            <person name="Fergusson C.H."/>
            <person name="Romanowski S.B."/>
            <person name="Hernandez A."/>
            <person name="Krull N."/>
            <person name="Liu D.Y."/>
            <person name="Cavanagh H."/>
            <person name="Bos A."/>
            <person name="Gray C.A."/>
            <person name="Murphy B.T."/>
            <person name="Linington R.G."/>
            <person name="Eustaquio A.S."/>
        </authorList>
    </citation>
    <scope>NUCLEOTIDE SEQUENCE [LARGE SCALE GENOMIC DNA]</scope>
    <source>
        <strain evidence="1 2">RL16-012-BIC-B</strain>
    </source>
</reference>
<sequence length="46" mass="5157">MSAPVRLQTFKAMQMKAGQRASAIVVAAASLPVQWMLQRACFRRSY</sequence>
<name>A0ABW8ZK68_9BURK</name>
<organism evidence="1 2">
    <name type="scientific">Paraburkholderia agricolaris</name>
    <dbReference type="NCBI Taxonomy" id="2152888"/>
    <lineage>
        <taxon>Bacteria</taxon>
        <taxon>Pseudomonadati</taxon>
        <taxon>Pseudomonadota</taxon>
        <taxon>Betaproteobacteria</taxon>
        <taxon>Burkholderiales</taxon>
        <taxon>Burkholderiaceae</taxon>
        <taxon>Paraburkholderia</taxon>
    </lineage>
</organism>
<evidence type="ECO:0000313" key="2">
    <source>
        <dbReference type="Proteomes" id="UP001629249"/>
    </source>
</evidence>
<proteinExistence type="predicted"/>
<dbReference type="EMBL" id="JAQQFN010000004">
    <property type="protein sequence ID" value="MFL9882688.1"/>
    <property type="molecule type" value="Genomic_DNA"/>
</dbReference>
<dbReference type="RefSeq" id="WP_408327540.1">
    <property type="nucleotide sequence ID" value="NZ_JAQQFH010000004.1"/>
</dbReference>
<gene>
    <name evidence="1" type="ORF">PQR66_06600</name>
</gene>
<evidence type="ECO:0000313" key="1">
    <source>
        <dbReference type="EMBL" id="MFL9882688.1"/>
    </source>
</evidence>
<keyword evidence="2" id="KW-1185">Reference proteome</keyword>
<accession>A0ABW8ZK68</accession>